<evidence type="ECO:0000256" key="4">
    <source>
        <dbReference type="ARBA" id="ARBA00022857"/>
    </source>
</evidence>
<comment type="similarity">
    <text evidence="2">Belongs to the short-chain dehydrogenases/reductases (SDR) family.</text>
</comment>
<dbReference type="GO" id="GO:0016491">
    <property type="term" value="F:oxidoreductase activity"/>
    <property type="evidence" value="ECO:0007669"/>
    <property type="project" value="UniProtKB-KW"/>
</dbReference>
<keyword evidence="9" id="KW-0472">Membrane</keyword>
<protein>
    <submittedName>
        <fullName evidence="10">Uncharacterized protein</fullName>
    </submittedName>
</protein>
<evidence type="ECO:0000256" key="8">
    <source>
        <dbReference type="ARBA" id="ARBA00023098"/>
    </source>
</evidence>
<keyword evidence="4" id="KW-0521">NADP</keyword>
<evidence type="ECO:0000256" key="2">
    <source>
        <dbReference type="ARBA" id="ARBA00006484"/>
    </source>
</evidence>
<keyword evidence="8" id="KW-0443">Lipid metabolism</keyword>
<keyword evidence="6" id="KW-0735">Signal-anchor</keyword>
<evidence type="ECO:0000256" key="1">
    <source>
        <dbReference type="ARBA" id="ARBA00004606"/>
    </source>
</evidence>
<dbReference type="PANTHER" id="PTHR43391">
    <property type="entry name" value="RETINOL DEHYDROGENASE-RELATED"/>
    <property type="match status" value="1"/>
</dbReference>
<keyword evidence="5" id="KW-0752">Steroid biosynthesis</keyword>
<dbReference type="SUPFAM" id="SSF51735">
    <property type="entry name" value="NAD(P)-binding Rossmann-fold domains"/>
    <property type="match status" value="1"/>
</dbReference>
<comment type="subcellular location">
    <subcellularLocation>
        <location evidence="1">Membrane</location>
        <topology evidence="1">Single-pass type II membrane protein</topology>
    </subcellularLocation>
</comment>
<evidence type="ECO:0000313" key="11">
    <source>
        <dbReference type="Proteomes" id="UP000489600"/>
    </source>
</evidence>
<keyword evidence="3" id="KW-0444">Lipid biosynthesis</keyword>
<dbReference type="Proteomes" id="UP000489600">
    <property type="component" value="Unassembled WGS sequence"/>
</dbReference>
<keyword evidence="11" id="KW-1185">Reference proteome</keyword>
<evidence type="ECO:0000256" key="7">
    <source>
        <dbReference type="ARBA" id="ARBA00023002"/>
    </source>
</evidence>
<comment type="caution">
    <text evidence="10">The sequence shown here is derived from an EMBL/GenBank/DDBJ whole genome shotgun (WGS) entry which is preliminary data.</text>
</comment>
<reference evidence="10" key="1">
    <citation type="submission" date="2019-07" db="EMBL/GenBank/DDBJ databases">
        <authorList>
            <person name="Dittberner H."/>
        </authorList>
    </citation>
    <scope>NUCLEOTIDE SEQUENCE [LARGE SCALE GENOMIC DNA]</scope>
</reference>
<accession>A0A565B8B1</accession>
<name>A0A565B8B1_9BRAS</name>
<dbReference type="InterPro" id="IPR002347">
    <property type="entry name" value="SDR_fam"/>
</dbReference>
<dbReference type="OrthoDB" id="47007at2759"/>
<proteinExistence type="inferred from homology"/>
<evidence type="ECO:0000256" key="9">
    <source>
        <dbReference type="SAM" id="Phobius"/>
    </source>
</evidence>
<dbReference type="InterPro" id="IPR036291">
    <property type="entry name" value="NAD(P)-bd_dom_sf"/>
</dbReference>
<dbReference type="GO" id="GO:0005829">
    <property type="term" value="C:cytosol"/>
    <property type="evidence" value="ECO:0007669"/>
    <property type="project" value="TreeGrafter"/>
</dbReference>
<dbReference type="Gene3D" id="3.40.50.720">
    <property type="entry name" value="NAD(P)-binding Rossmann-like Domain"/>
    <property type="match status" value="1"/>
</dbReference>
<keyword evidence="7" id="KW-0560">Oxidoreductase</keyword>
<evidence type="ECO:0000313" key="10">
    <source>
        <dbReference type="EMBL" id="VVA97888.1"/>
    </source>
</evidence>
<organism evidence="10 11">
    <name type="scientific">Arabis nemorensis</name>
    <dbReference type="NCBI Taxonomy" id="586526"/>
    <lineage>
        <taxon>Eukaryota</taxon>
        <taxon>Viridiplantae</taxon>
        <taxon>Streptophyta</taxon>
        <taxon>Embryophyta</taxon>
        <taxon>Tracheophyta</taxon>
        <taxon>Spermatophyta</taxon>
        <taxon>Magnoliopsida</taxon>
        <taxon>eudicotyledons</taxon>
        <taxon>Gunneridae</taxon>
        <taxon>Pentapetalae</taxon>
        <taxon>rosids</taxon>
        <taxon>malvids</taxon>
        <taxon>Brassicales</taxon>
        <taxon>Brassicaceae</taxon>
        <taxon>Arabideae</taxon>
        <taxon>Arabis</taxon>
    </lineage>
</organism>
<dbReference type="AlphaFoldDB" id="A0A565B8B1"/>
<dbReference type="Pfam" id="PF00106">
    <property type="entry name" value="adh_short"/>
    <property type="match status" value="1"/>
</dbReference>
<dbReference type="PANTHER" id="PTHR43391:SF63">
    <property type="entry name" value="3-OXOACYL-[ACYL-CARRIER-PROTEIN] REDUCTASE"/>
    <property type="match status" value="1"/>
</dbReference>
<evidence type="ECO:0000256" key="3">
    <source>
        <dbReference type="ARBA" id="ARBA00022516"/>
    </source>
</evidence>
<keyword evidence="9" id="KW-0812">Transmembrane</keyword>
<dbReference type="PRINTS" id="PR00081">
    <property type="entry name" value="GDHRDH"/>
</dbReference>
<evidence type="ECO:0000256" key="6">
    <source>
        <dbReference type="ARBA" id="ARBA00022968"/>
    </source>
</evidence>
<feature type="transmembrane region" description="Helical" evidence="9">
    <location>
        <begin position="86"/>
        <end position="107"/>
    </location>
</feature>
<evidence type="ECO:0000256" key="5">
    <source>
        <dbReference type="ARBA" id="ARBA00022955"/>
    </source>
</evidence>
<dbReference type="EMBL" id="CABITT030000003">
    <property type="protein sequence ID" value="VVA97888.1"/>
    <property type="molecule type" value="Genomic_DNA"/>
</dbReference>
<dbReference type="GO" id="GO:0016020">
    <property type="term" value="C:membrane"/>
    <property type="evidence" value="ECO:0007669"/>
    <property type="project" value="UniProtKB-SubCell"/>
</dbReference>
<dbReference type="GO" id="GO:0006694">
    <property type="term" value="P:steroid biosynthetic process"/>
    <property type="evidence" value="ECO:0007669"/>
    <property type="project" value="UniProtKB-KW"/>
</dbReference>
<sequence>MATIYSASKAALLRFYEALRAELSPEIKVTLVLPGLISTDMTTPKLIEIFGSDSILSESVTRRAKAIFQGVCRGESNIEEPSWIKWLFFVKTVCPEVIFFMINYFFLHYLKPVYKRAEKARNGPINSISLLFMLSFKYSKYLV</sequence>
<gene>
    <name evidence="10" type="ORF">ANE_LOCUS8333</name>
</gene>
<keyword evidence="9" id="KW-1133">Transmembrane helix</keyword>